<accession>A0ABT6ZDK5</accession>
<protein>
    <submittedName>
        <fullName evidence="2">Helix-turn-helix transcriptional regulator</fullName>
    </submittedName>
</protein>
<evidence type="ECO:0000259" key="1">
    <source>
        <dbReference type="PROSITE" id="PS50943"/>
    </source>
</evidence>
<dbReference type="SMART" id="SM00530">
    <property type="entry name" value="HTH_XRE"/>
    <property type="match status" value="1"/>
</dbReference>
<dbReference type="CDD" id="cd00093">
    <property type="entry name" value="HTH_XRE"/>
    <property type="match status" value="1"/>
</dbReference>
<keyword evidence="3" id="KW-1185">Reference proteome</keyword>
<dbReference type="RefSeq" id="WP_283715284.1">
    <property type="nucleotide sequence ID" value="NZ_JASJND010000003.1"/>
</dbReference>
<dbReference type="InterPro" id="IPR010982">
    <property type="entry name" value="Lambda_DNA-bd_dom_sf"/>
</dbReference>
<name>A0ABT6ZDK5_9MICO</name>
<feature type="domain" description="HTH cro/C1-type" evidence="1">
    <location>
        <begin position="33"/>
        <end position="79"/>
    </location>
</feature>
<dbReference type="Proteomes" id="UP001321481">
    <property type="component" value="Unassembled WGS sequence"/>
</dbReference>
<dbReference type="PROSITE" id="PS50943">
    <property type="entry name" value="HTH_CROC1"/>
    <property type="match status" value="1"/>
</dbReference>
<proteinExistence type="predicted"/>
<dbReference type="EMBL" id="JASJND010000003">
    <property type="protein sequence ID" value="MDJ1113805.1"/>
    <property type="molecule type" value="Genomic_DNA"/>
</dbReference>
<organism evidence="2 3">
    <name type="scientific">Microbacterium dauci</name>
    <dbReference type="NCBI Taxonomy" id="3048008"/>
    <lineage>
        <taxon>Bacteria</taxon>
        <taxon>Bacillati</taxon>
        <taxon>Actinomycetota</taxon>
        <taxon>Actinomycetes</taxon>
        <taxon>Micrococcales</taxon>
        <taxon>Microbacteriaceae</taxon>
        <taxon>Microbacterium</taxon>
    </lineage>
</organism>
<dbReference type="InterPro" id="IPR001387">
    <property type="entry name" value="Cro/C1-type_HTH"/>
</dbReference>
<dbReference type="Pfam" id="PF01381">
    <property type="entry name" value="HTH_3"/>
    <property type="match status" value="1"/>
</dbReference>
<gene>
    <name evidence="2" type="ORF">QNI14_05005</name>
</gene>
<dbReference type="Gene3D" id="1.10.260.40">
    <property type="entry name" value="lambda repressor-like DNA-binding domains"/>
    <property type="match status" value="1"/>
</dbReference>
<reference evidence="2 3" key="1">
    <citation type="submission" date="2023-05" db="EMBL/GenBank/DDBJ databases">
        <title>Microbacterium dauci sp.nov., Isolated from Carrot Rhizosphere Soil.</title>
        <authorList>
            <person name="Xiao Z."/>
            <person name="Zheng J."/>
        </authorList>
    </citation>
    <scope>NUCLEOTIDE SEQUENCE [LARGE SCALE GENOMIC DNA]</scope>
    <source>
        <strain evidence="2 3">LX3-4</strain>
    </source>
</reference>
<evidence type="ECO:0000313" key="2">
    <source>
        <dbReference type="EMBL" id="MDJ1113805.1"/>
    </source>
</evidence>
<evidence type="ECO:0000313" key="3">
    <source>
        <dbReference type="Proteomes" id="UP001321481"/>
    </source>
</evidence>
<dbReference type="SUPFAM" id="SSF47413">
    <property type="entry name" value="lambda repressor-like DNA-binding domains"/>
    <property type="match status" value="1"/>
</dbReference>
<sequence length="142" mass="16133">MMQSLRRVAASLNPVRARAKVLARENREMRTALIRIRREANLSQSDVAERLGVSQQAIHKLERYDADPRLSTLERYANAVGALVLHRVVVDHGQSIRLAQSSPWGDRHSKVAQRVHVIRMQRTGTLDGWVQSEAPREAVQVR</sequence>
<comment type="caution">
    <text evidence="2">The sequence shown here is derived from an EMBL/GenBank/DDBJ whole genome shotgun (WGS) entry which is preliminary data.</text>
</comment>